<dbReference type="InterPro" id="IPR036388">
    <property type="entry name" value="WH-like_DNA-bd_sf"/>
</dbReference>
<dbReference type="RefSeq" id="WP_282583572.1">
    <property type="nucleotide sequence ID" value="NZ_JAMOIM010000002.1"/>
</dbReference>
<proteinExistence type="predicted"/>
<evidence type="ECO:0000313" key="3">
    <source>
        <dbReference type="Proteomes" id="UP001165667"/>
    </source>
</evidence>
<dbReference type="GO" id="GO:0006950">
    <property type="term" value="P:response to stress"/>
    <property type="evidence" value="ECO:0007669"/>
    <property type="project" value="TreeGrafter"/>
</dbReference>
<dbReference type="GO" id="GO:0003700">
    <property type="term" value="F:DNA-binding transcription factor activity"/>
    <property type="evidence" value="ECO:0007669"/>
    <property type="project" value="InterPro"/>
</dbReference>
<evidence type="ECO:0000259" key="1">
    <source>
        <dbReference type="PROSITE" id="PS50995"/>
    </source>
</evidence>
<dbReference type="SUPFAM" id="SSF46785">
    <property type="entry name" value="Winged helix' DNA-binding domain"/>
    <property type="match status" value="1"/>
</dbReference>
<comment type="caution">
    <text evidence="2">The sequence shown here is derived from an EMBL/GenBank/DDBJ whole genome shotgun (WGS) entry which is preliminary data.</text>
</comment>
<dbReference type="InterPro" id="IPR039422">
    <property type="entry name" value="MarR/SlyA-like"/>
</dbReference>
<dbReference type="AlphaFoldDB" id="A0AA42CLB1"/>
<protein>
    <submittedName>
        <fullName evidence="2">MarR family transcriptional regulator</fullName>
    </submittedName>
</protein>
<gene>
    <name evidence="2" type="ORF">M8523_04130</name>
</gene>
<reference evidence="2" key="1">
    <citation type="submission" date="2022-05" db="EMBL/GenBank/DDBJ databases">
        <authorList>
            <person name="Pankratov T."/>
        </authorList>
    </citation>
    <scope>NUCLEOTIDE SEQUENCE</scope>
    <source>
        <strain evidence="2">BP6-180914</strain>
    </source>
</reference>
<dbReference type="InterPro" id="IPR000835">
    <property type="entry name" value="HTH_MarR-typ"/>
</dbReference>
<dbReference type="EMBL" id="JAMOIM010000002">
    <property type="protein sequence ID" value="MCW6507202.1"/>
    <property type="molecule type" value="Genomic_DNA"/>
</dbReference>
<sequence>MPRTNACATSVEPAYVLDRQIGFLLRQVAQRHALIFAAGVEGEVTATQWAALAKLYEVGALSQNRLGRLTVMDAATVKGVIDRLSQRELTETRPDPEDGRRIIVELTVAGRTLVERLIPQALAITDETLAPLTSEERQLLWELLTRLR</sequence>
<name>A0AA42CLB1_9HYPH</name>
<dbReference type="PROSITE" id="PS50995">
    <property type="entry name" value="HTH_MARR_2"/>
    <property type="match status" value="1"/>
</dbReference>
<feature type="domain" description="HTH marR-type" evidence="1">
    <location>
        <begin position="18"/>
        <end position="148"/>
    </location>
</feature>
<dbReference type="Pfam" id="PF01047">
    <property type="entry name" value="MarR"/>
    <property type="match status" value="1"/>
</dbReference>
<accession>A0AA42CLB1</accession>
<dbReference type="Proteomes" id="UP001165667">
    <property type="component" value="Unassembled WGS sequence"/>
</dbReference>
<evidence type="ECO:0000313" key="2">
    <source>
        <dbReference type="EMBL" id="MCW6507202.1"/>
    </source>
</evidence>
<keyword evidence="3" id="KW-1185">Reference proteome</keyword>
<dbReference type="PANTHER" id="PTHR33164">
    <property type="entry name" value="TRANSCRIPTIONAL REGULATOR, MARR FAMILY"/>
    <property type="match status" value="1"/>
</dbReference>
<dbReference type="PRINTS" id="PR00598">
    <property type="entry name" value="HTHMARR"/>
</dbReference>
<dbReference type="PANTHER" id="PTHR33164:SF95">
    <property type="entry name" value="TRANSCRIPTIONAL REGULATOR"/>
    <property type="match status" value="1"/>
</dbReference>
<dbReference type="SMART" id="SM00347">
    <property type="entry name" value="HTH_MARR"/>
    <property type="match status" value="1"/>
</dbReference>
<dbReference type="Gene3D" id="1.10.10.10">
    <property type="entry name" value="Winged helix-like DNA-binding domain superfamily/Winged helix DNA-binding domain"/>
    <property type="match status" value="1"/>
</dbReference>
<dbReference type="InterPro" id="IPR036390">
    <property type="entry name" value="WH_DNA-bd_sf"/>
</dbReference>
<organism evidence="2 3">
    <name type="scientific">Lichenifustis flavocetrariae</name>
    <dbReference type="NCBI Taxonomy" id="2949735"/>
    <lineage>
        <taxon>Bacteria</taxon>
        <taxon>Pseudomonadati</taxon>
        <taxon>Pseudomonadota</taxon>
        <taxon>Alphaproteobacteria</taxon>
        <taxon>Hyphomicrobiales</taxon>
        <taxon>Lichenihabitantaceae</taxon>
        <taxon>Lichenifustis</taxon>
    </lineage>
</organism>